<dbReference type="PANTHER" id="PTHR24198">
    <property type="entry name" value="ANKYRIN REPEAT AND PROTEIN KINASE DOMAIN-CONTAINING PROTEIN"/>
    <property type="match status" value="1"/>
</dbReference>
<evidence type="ECO:0000256" key="3">
    <source>
        <dbReference type="PROSITE-ProRule" id="PRU00023"/>
    </source>
</evidence>
<dbReference type="AlphaFoldDB" id="A0A8E2JHU5"/>
<dbReference type="SUPFAM" id="SSF48403">
    <property type="entry name" value="Ankyrin repeat"/>
    <property type="match status" value="2"/>
</dbReference>
<keyword evidence="7" id="KW-1185">Reference proteome</keyword>
<dbReference type="PROSITE" id="PS50088">
    <property type="entry name" value="ANK_REPEAT"/>
    <property type="match status" value="10"/>
</dbReference>
<feature type="repeat" description="ANK" evidence="3">
    <location>
        <begin position="1010"/>
        <end position="1042"/>
    </location>
</feature>
<dbReference type="Pfam" id="PF24883">
    <property type="entry name" value="NPHP3_N"/>
    <property type="match status" value="1"/>
</dbReference>
<protein>
    <submittedName>
        <fullName evidence="6">Ankyrin</fullName>
    </submittedName>
</protein>
<dbReference type="PRINTS" id="PR01415">
    <property type="entry name" value="ANKYRIN"/>
</dbReference>
<keyword evidence="1" id="KW-0677">Repeat</keyword>
<dbReference type="InterPro" id="IPR027417">
    <property type="entry name" value="P-loop_NTPase"/>
</dbReference>
<dbReference type="Gene3D" id="1.25.40.20">
    <property type="entry name" value="Ankyrin repeat-containing domain"/>
    <property type="match status" value="5"/>
</dbReference>
<feature type="repeat" description="ANK" evidence="3">
    <location>
        <begin position="932"/>
        <end position="964"/>
    </location>
</feature>
<feature type="repeat" description="ANK" evidence="3">
    <location>
        <begin position="866"/>
        <end position="898"/>
    </location>
</feature>
<dbReference type="Pfam" id="PF00023">
    <property type="entry name" value="Ank"/>
    <property type="match status" value="1"/>
</dbReference>
<keyword evidence="2 3" id="KW-0040">ANK repeat</keyword>
<dbReference type="PANTHER" id="PTHR24198:SF165">
    <property type="entry name" value="ANKYRIN REPEAT-CONTAINING PROTEIN-RELATED"/>
    <property type="match status" value="1"/>
</dbReference>
<feature type="repeat" description="ANK" evidence="3">
    <location>
        <begin position="708"/>
        <end position="740"/>
    </location>
</feature>
<evidence type="ECO:0000313" key="6">
    <source>
        <dbReference type="EMBL" id="OCK83144.1"/>
    </source>
</evidence>
<dbReference type="GO" id="GO:0005737">
    <property type="term" value="C:cytoplasm"/>
    <property type="evidence" value="ECO:0007669"/>
    <property type="project" value="TreeGrafter"/>
</dbReference>
<dbReference type="InterPro" id="IPR036770">
    <property type="entry name" value="Ankyrin_rpt-contain_sf"/>
</dbReference>
<evidence type="ECO:0000259" key="5">
    <source>
        <dbReference type="Pfam" id="PF24883"/>
    </source>
</evidence>
<name>A0A8E2JHU5_9PEZI</name>
<dbReference type="Gene3D" id="3.40.50.300">
    <property type="entry name" value="P-loop containing nucleotide triphosphate hydrolases"/>
    <property type="match status" value="1"/>
</dbReference>
<feature type="repeat" description="ANK" evidence="3">
    <location>
        <begin position="899"/>
        <end position="931"/>
    </location>
</feature>
<sequence length="1170" mass="129625">MDSIAIAAGSAQLLSAIIKIQGMTYTSGAGYFSRDPSIQNLETELTFLRSIFQGLEETALSFGQTKKIDKQIDDLLFAFEQCDSSLHTLSSHLWTSSSPQRWSSDRGWYPQRPNKKAAFRRSWPLSRVQTMELIFQFQAARRKIVSFLSSGQLGASPILPTPASTDIETPRSEDAIQKRRKDALEWLSTLNYYESHNDARDKRVAGTCRWVFHQESFQRWSSTLPGSSDDVLFSMGMPGSGKTILTSQVIDHLEGLVSDQKSKKAVAYYYFNYQSWTPISLMLTTLLKQLARRQASIPEPVLQMWKLHKSGGLPALKDIIATFLATCGHFDVTFIVLDALDECSDQNWRDLLQVLRALRSSFTCKLFLSFRNDREDRLKTMEEVFQNALRVEVKANPEDLELYVRSTIAQFPWEGEEGGQSLSDHQGLEDRICVQIVNSAKGSFLLPVMQVQKILDQTTRSEVESLLWKLPQELDTIYQDIFDEIAELPKRQCNLARKVLMWLFDCKRPLTVSELRHALAIDNGNDVPEEKNIPSLRTIEAVCRGMAAVDKSRKRINLSHGTFQAFIKSFQDSYFPALKETVARACCRYLLYEEFGKGPCLTRGNLESRLDKYDFLPYLCRYWGFHCRDSWRGEVIDLSMRILRDQSRLDALSQVFFTTRSQQRFTEKWATTPNGVSGLHIAAHFGMIGAVDKLLEASPDTVSAVDSWQRTPLHMVADNGQFLVAQTLIKKHASLGARDRDGKTPLHYAAVNGYKEIVQLLLNEKVDIMLALDKEDQSALDVAAGSGQVEVVEQLLDSGNQQLGLSAQSALQIAAAKGQAKVVGALLDRGAEADSKALQSAAYSGLEESVDMLLANGADPNARGEEGNTALHTAATAGHTGIVRRLLESGADISAKGVKDKTPLFLAVERGDERMVRQLLNEGAGIESRSSQGETALLHAAAGGQLDIVKILLDYSADPNSRRRGVTIEESDSPCGSYDFPLQAAAGEGHVEIVETLLDNGASINDINREGRTALHSAAVSGQSATVQLLLDRACEPGLRDFDGRTALHLAAQQGYANVVRHLLDISNVDSNASDRGKRTPLSFACEYRHADVVELLLRVIDDAEQGDNSKRTPLSYAAAAGSEAIVRTLLKREEVALDSLDERGMSPKAYAALNGHENIVQLLEYGISA</sequence>
<feature type="repeat" description="ANK" evidence="3">
    <location>
        <begin position="1043"/>
        <end position="1065"/>
    </location>
</feature>
<dbReference type="Proteomes" id="UP000250266">
    <property type="component" value="Unassembled WGS sequence"/>
</dbReference>
<dbReference type="SUPFAM" id="SSF52540">
    <property type="entry name" value="P-loop containing nucleoside triphosphate hydrolases"/>
    <property type="match status" value="1"/>
</dbReference>
<feature type="repeat" description="ANK" evidence="3">
    <location>
        <begin position="806"/>
        <end position="838"/>
    </location>
</feature>
<feature type="domain" description="Nephrocystin 3-like N-terminal" evidence="5">
    <location>
        <begin position="206"/>
        <end position="369"/>
    </location>
</feature>
<proteinExistence type="predicted"/>
<dbReference type="Pfam" id="PF12796">
    <property type="entry name" value="Ank_2"/>
    <property type="match status" value="5"/>
</dbReference>
<dbReference type="EMBL" id="KV744868">
    <property type="protein sequence ID" value="OCK83144.1"/>
    <property type="molecule type" value="Genomic_DNA"/>
</dbReference>
<feature type="domain" description="GPI inositol-deacylase winged helix" evidence="4">
    <location>
        <begin position="493"/>
        <end position="568"/>
    </location>
</feature>
<dbReference type="Pfam" id="PF22939">
    <property type="entry name" value="WHD_GPIID"/>
    <property type="match status" value="1"/>
</dbReference>
<gene>
    <name evidence="6" type="ORF">K432DRAFT_402283</name>
</gene>
<evidence type="ECO:0000313" key="7">
    <source>
        <dbReference type="Proteomes" id="UP000250266"/>
    </source>
</evidence>
<feature type="repeat" description="ANK" evidence="3">
    <location>
        <begin position="833"/>
        <end position="865"/>
    </location>
</feature>
<organism evidence="6 7">
    <name type="scientific">Lepidopterella palustris CBS 459.81</name>
    <dbReference type="NCBI Taxonomy" id="1314670"/>
    <lineage>
        <taxon>Eukaryota</taxon>
        <taxon>Fungi</taxon>
        <taxon>Dikarya</taxon>
        <taxon>Ascomycota</taxon>
        <taxon>Pezizomycotina</taxon>
        <taxon>Dothideomycetes</taxon>
        <taxon>Pleosporomycetidae</taxon>
        <taxon>Mytilinidiales</taxon>
        <taxon>Argynnaceae</taxon>
        <taxon>Lepidopterella</taxon>
    </lineage>
</organism>
<feature type="repeat" description="ANK" evidence="3">
    <location>
        <begin position="741"/>
        <end position="773"/>
    </location>
</feature>
<accession>A0A8E2JHU5</accession>
<dbReference type="SMART" id="SM00248">
    <property type="entry name" value="ANK"/>
    <property type="match status" value="14"/>
</dbReference>
<dbReference type="InterPro" id="IPR056884">
    <property type="entry name" value="NPHP3-like_N"/>
</dbReference>
<dbReference type="InterPro" id="IPR002110">
    <property type="entry name" value="Ankyrin_rpt"/>
</dbReference>
<evidence type="ECO:0000256" key="1">
    <source>
        <dbReference type="ARBA" id="ARBA00022737"/>
    </source>
</evidence>
<reference evidence="6 7" key="1">
    <citation type="journal article" date="2016" name="Nat. Commun.">
        <title>Ectomycorrhizal ecology is imprinted in the genome of the dominant symbiotic fungus Cenococcum geophilum.</title>
        <authorList>
            <consortium name="DOE Joint Genome Institute"/>
            <person name="Peter M."/>
            <person name="Kohler A."/>
            <person name="Ohm R.A."/>
            <person name="Kuo A."/>
            <person name="Krutzmann J."/>
            <person name="Morin E."/>
            <person name="Arend M."/>
            <person name="Barry K.W."/>
            <person name="Binder M."/>
            <person name="Choi C."/>
            <person name="Clum A."/>
            <person name="Copeland A."/>
            <person name="Grisel N."/>
            <person name="Haridas S."/>
            <person name="Kipfer T."/>
            <person name="LaButti K."/>
            <person name="Lindquist E."/>
            <person name="Lipzen A."/>
            <person name="Maire R."/>
            <person name="Meier B."/>
            <person name="Mihaltcheva S."/>
            <person name="Molinier V."/>
            <person name="Murat C."/>
            <person name="Poggeler S."/>
            <person name="Quandt C.A."/>
            <person name="Sperisen C."/>
            <person name="Tritt A."/>
            <person name="Tisserant E."/>
            <person name="Crous P.W."/>
            <person name="Henrissat B."/>
            <person name="Nehls U."/>
            <person name="Egli S."/>
            <person name="Spatafora J.W."/>
            <person name="Grigoriev I.V."/>
            <person name="Martin F.M."/>
        </authorList>
    </citation>
    <scope>NUCLEOTIDE SEQUENCE [LARGE SCALE GENOMIC DNA]</scope>
    <source>
        <strain evidence="6 7">CBS 459.81</strain>
    </source>
</reference>
<evidence type="ECO:0000256" key="2">
    <source>
        <dbReference type="ARBA" id="ARBA00023043"/>
    </source>
</evidence>
<feature type="repeat" description="ANK" evidence="3">
    <location>
        <begin position="977"/>
        <end position="1009"/>
    </location>
</feature>
<dbReference type="PROSITE" id="PS50297">
    <property type="entry name" value="ANK_REP_REGION"/>
    <property type="match status" value="8"/>
</dbReference>
<dbReference type="OrthoDB" id="195446at2759"/>
<evidence type="ECO:0000259" key="4">
    <source>
        <dbReference type="Pfam" id="PF22939"/>
    </source>
</evidence>
<dbReference type="InterPro" id="IPR054471">
    <property type="entry name" value="GPIID_WHD"/>
</dbReference>